<dbReference type="InterPro" id="IPR043129">
    <property type="entry name" value="ATPase_NBD"/>
</dbReference>
<dbReference type="Proteomes" id="UP000187209">
    <property type="component" value="Unassembled WGS sequence"/>
</dbReference>
<feature type="region of interest" description="Disordered" evidence="3">
    <location>
        <begin position="491"/>
        <end position="553"/>
    </location>
</feature>
<dbReference type="FunFam" id="3.90.640.10:FF:000004">
    <property type="entry name" value="Heat shock 70 kDa protein 4"/>
    <property type="match status" value="1"/>
</dbReference>
<dbReference type="OrthoDB" id="434160at2759"/>
<evidence type="ECO:0000256" key="1">
    <source>
        <dbReference type="ARBA" id="ARBA00022741"/>
    </source>
</evidence>
<dbReference type="AlphaFoldDB" id="A0A1R2D3X6"/>
<dbReference type="PRINTS" id="PR00301">
    <property type="entry name" value="HEATSHOCK70"/>
</dbReference>
<dbReference type="InterPro" id="IPR018181">
    <property type="entry name" value="Heat_shock_70_CS"/>
</dbReference>
<dbReference type="FunFam" id="3.30.420.40:FF:000171">
    <property type="entry name" value="Heat shock 70 kDa protein 4"/>
    <property type="match status" value="2"/>
</dbReference>
<reference evidence="4 5" key="1">
    <citation type="submission" date="2016-11" db="EMBL/GenBank/DDBJ databases">
        <title>The macronuclear genome of Stentor coeruleus: a giant cell with tiny introns.</title>
        <authorList>
            <person name="Slabodnick M."/>
            <person name="Ruby J.G."/>
            <person name="Reiff S.B."/>
            <person name="Swart E.C."/>
            <person name="Gosai S."/>
            <person name="Prabakaran S."/>
            <person name="Witkowska E."/>
            <person name="Larue G.E."/>
            <person name="Fisher S."/>
            <person name="Freeman R.M."/>
            <person name="Gunawardena J."/>
            <person name="Chu W."/>
            <person name="Stover N.A."/>
            <person name="Gregory B.D."/>
            <person name="Nowacki M."/>
            <person name="Derisi J."/>
            <person name="Roy S.W."/>
            <person name="Marshall W.F."/>
            <person name="Sood P."/>
        </authorList>
    </citation>
    <scope>NUCLEOTIDE SEQUENCE [LARGE SCALE GENOMIC DNA]</scope>
    <source>
        <strain evidence="4">WM001</strain>
    </source>
</reference>
<dbReference type="FunFam" id="1.20.1270.10:FF:000002">
    <property type="entry name" value="Heat shock 70 kDa protein 4"/>
    <property type="match status" value="1"/>
</dbReference>
<dbReference type="InterPro" id="IPR029047">
    <property type="entry name" value="HSP70_peptide-bd_sf"/>
</dbReference>
<protein>
    <recommendedName>
        <fullName evidence="6">EF-hand domain-containing protein</fullName>
    </recommendedName>
</protein>
<organism evidence="4 5">
    <name type="scientific">Stentor coeruleus</name>
    <dbReference type="NCBI Taxonomy" id="5963"/>
    <lineage>
        <taxon>Eukaryota</taxon>
        <taxon>Sar</taxon>
        <taxon>Alveolata</taxon>
        <taxon>Ciliophora</taxon>
        <taxon>Postciliodesmatophora</taxon>
        <taxon>Heterotrichea</taxon>
        <taxon>Heterotrichida</taxon>
        <taxon>Stentoridae</taxon>
        <taxon>Stentor</taxon>
    </lineage>
</organism>
<evidence type="ECO:0000313" key="4">
    <source>
        <dbReference type="EMBL" id="OMJ95964.1"/>
    </source>
</evidence>
<dbReference type="Gene3D" id="3.30.420.40">
    <property type="match status" value="2"/>
</dbReference>
<dbReference type="Gene3D" id="1.20.1270.10">
    <property type="match status" value="1"/>
</dbReference>
<gene>
    <name evidence="4" type="ORF">SteCoe_521</name>
</gene>
<dbReference type="Gene3D" id="3.30.30.30">
    <property type="match status" value="1"/>
</dbReference>
<dbReference type="Gene3D" id="2.60.34.10">
    <property type="entry name" value="Substrate Binding Domain Of DNAk, Chain A, domain 1"/>
    <property type="match status" value="1"/>
</dbReference>
<feature type="region of interest" description="Disordered" evidence="3">
    <location>
        <begin position="757"/>
        <end position="815"/>
    </location>
</feature>
<dbReference type="GO" id="GO:0140662">
    <property type="term" value="F:ATP-dependent protein folding chaperone"/>
    <property type="evidence" value="ECO:0007669"/>
    <property type="project" value="InterPro"/>
</dbReference>
<dbReference type="GO" id="GO:0005524">
    <property type="term" value="F:ATP binding"/>
    <property type="evidence" value="ECO:0007669"/>
    <property type="project" value="UniProtKB-KW"/>
</dbReference>
<evidence type="ECO:0000313" key="5">
    <source>
        <dbReference type="Proteomes" id="UP000187209"/>
    </source>
</evidence>
<dbReference type="EMBL" id="MPUH01000005">
    <property type="protein sequence ID" value="OMJ95964.1"/>
    <property type="molecule type" value="Genomic_DNA"/>
</dbReference>
<dbReference type="SUPFAM" id="SSF100920">
    <property type="entry name" value="Heat shock protein 70kD (HSP70), peptide-binding domain"/>
    <property type="match status" value="1"/>
</dbReference>
<dbReference type="PANTHER" id="PTHR45639:SF4">
    <property type="entry name" value="HSC70CB, ISOFORM G"/>
    <property type="match status" value="1"/>
</dbReference>
<keyword evidence="1" id="KW-0547">Nucleotide-binding</keyword>
<sequence length="815" mass="92829">MSGAIGIDLGSQNCVIGVVRLGGIDVLTNDLSNRATPSVVGFTPRQRFIGEAGYSKLSTNFRNTVLFPTRFLGLKSNSQYIEEEQKWITHGLNTESSEIKHQVWYGGEEHLFSTEQVVAMLLKHLEDIVSDTNKTKVTDCVISVPSYFNEVERVSLLNAVSISGIPCVKIMNEGTAVALSYGLFRNNTFNEIPRVVVFADMGHSKFAVTIAQFVKDKLEILAHWTDRNLGGRDFDWVLMKHFAAQFQKKHGIDLLKNQRARTKLAVAIEKVRKTLTVNSDSHLSVEYISEDYDLNGVITRDEFESLTENLLDRIERNCKIALQKSGVQSVHSVEILGGASRMPIVQKIYAKAFQLEQVNKTLNPEEAISRGCAVQAAMLSPLYKVKDFSIKDMVYYPLKFCYTPKDMDMDIDVPTEVLFDEKNIFPVTKIINTTKSGPFRIKVFNEICSLCTSFIVDCPEEPNEYKIKVHIKMDKNGVLSLEKAERIERAEVEEEKASMDIDKPAEAEKPQAEVKVEDENLTEEDKKKAEEDKKKAEEDKKKPEEEKKKAKPKIKKTPLKCISDIRGLDEKAMKTCIDLERKFTDKDRLAKATLEKKNELESFIYDSRANINGILNEYTTKDHASKILNDFQNTENWLYDDGSDTVKEEYEKRLKFLRDDMNPIKTRYTFYSEIPGVIAYLEEAIKYSHDMFAVVDEKYSHIAATERQGFVNKALENQEVLNQVKASLAKLQKYQDSGINSGDLTKRAQQLREQVNQIMNKPKPTPPKVEEKAEGEKTETEKNKDEPKGETKPEEKKQAEDEKEDKSEQPMDTDS</sequence>
<name>A0A1R2D3X6_9CILI</name>
<dbReference type="PANTHER" id="PTHR45639">
    <property type="entry name" value="HSC70CB, ISOFORM G-RELATED"/>
    <property type="match status" value="1"/>
</dbReference>
<feature type="compositionally biased region" description="Basic and acidic residues" evidence="3">
    <location>
        <begin position="768"/>
        <end position="809"/>
    </location>
</feature>
<dbReference type="Gene3D" id="3.90.640.10">
    <property type="entry name" value="Actin, Chain A, domain 4"/>
    <property type="match status" value="1"/>
</dbReference>
<keyword evidence="5" id="KW-1185">Reference proteome</keyword>
<proteinExistence type="predicted"/>
<evidence type="ECO:0000256" key="2">
    <source>
        <dbReference type="ARBA" id="ARBA00022840"/>
    </source>
</evidence>
<dbReference type="PROSITE" id="PS01036">
    <property type="entry name" value="HSP70_3"/>
    <property type="match status" value="1"/>
</dbReference>
<dbReference type="GO" id="GO:0005634">
    <property type="term" value="C:nucleus"/>
    <property type="evidence" value="ECO:0007669"/>
    <property type="project" value="TreeGrafter"/>
</dbReference>
<keyword evidence="2" id="KW-0067">ATP-binding</keyword>
<dbReference type="GO" id="GO:0005829">
    <property type="term" value="C:cytosol"/>
    <property type="evidence" value="ECO:0007669"/>
    <property type="project" value="TreeGrafter"/>
</dbReference>
<dbReference type="SUPFAM" id="SSF100934">
    <property type="entry name" value="Heat shock protein 70kD (HSP70), C-terminal subdomain"/>
    <property type="match status" value="1"/>
</dbReference>
<feature type="compositionally biased region" description="Basic and acidic residues" evidence="3">
    <location>
        <begin position="491"/>
        <end position="548"/>
    </location>
</feature>
<evidence type="ECO:0008006" key="6">
    <source>
        <dbReference type="Google" id="ProtNLM"/>
    </source>
</evidence>
<accession>A0A1R2D3X6</accession>
<comment type="caution">
    <text evidence="4">The sequence shown here is derived from an EMBL/GenBank/DDBJ whole genome shotgun (WGS) entry which is preliminary data.</text>
</comment>
<dbReference type="SUPFAM" id="SSF53067">
    <property type="entry name" value="Actin-like ATPase domain"/>
    <property type="match status" value="2"/>
</dbReference>
<evidence type="ECO:0000256" key="3">
    <source>
        <dbReference type="SAM" id="MobiDB-lite"/>
    </source>
</evidence>
<dbReference type="Pfam" id="PF00012">
    <property type="entry name" value="HSP70"/>
    <property type="match status" value="2"/>
</dbReference>
<dbReference type="InterPro" id="IPR013126">
    <property type="entry name" value="Hsp_70_fam"/>
</dbReference>
<dbReference type="CDD" id="cd11732">
    <property type="entry name" value="ASKHA_NBD_HSP70_HSP105-110-like"/>
    <property type="match status" value="1"/>
</dbReference>
<dbReference type="InterPro" id="IPR029048">
    <property type="entry name" value="HSP70_C_sf"/>
</dbReference>